<dbReference type="AlphaFoldDB" id="A0AAX0RY03"/>
<feature type="transmembrane region" description="Helical" evidence="7">
    <location>
        <begin position="6"/>
        <end position="23"/>
    </location>
</feature>
<gene>
    <name evidence="10" type="ORF">CN689_26970</name>
    <name evidence="9" type="ORF">DTO10_21460</name>
</gene>
<evidence type="ECO:0000256" key="5">
    <source>
        <dbReference type="ARBA" id="ARBA00022989"/>
    </source>
</evidence>
<comment type="similarity">
    <text evidence="2">Belongs to the UPF0702 family.</text>
</comment>
<dbReference type="EMBL" id="NUEQ01000127">
    <property type="protein sequence ID" value="PEJ24654.1"/>
    <property type="molecule type" value="Genomic_DNA"/>
</dbReference>
<sequence>MDISWIWKTMLIVIFGILLIRISGRRSVSKMTTETTVIMIFIGTLLIHPVIGENLWVTFAIATILIGTLLLIEYIQMKWDVAEIFLTGKSKIVIENGSINEKNLIKLRLSVDALEMLLRQNGIENIKDVQWATIEPSGQLGYLLTNNKKFATKEDIEKIQHALTQLSTKLNINSKMQSENKPDETRLNLFSKIKEGDSSYPKHLK</sequence>
<reference evidence="10 11" key="1">
    <citation type="submission" date="2017-09" db="EMBL/GenBank/DDBJ databases">
        <title>Large-scale bioinformatics analysis of Bacillus genomes uncovers conserved roles of natural products in bacterial physiology.</title>
        <authorList>
            <consortium name="Agbiome Team Llc"/>
            <person name="Bleich R.M."/>
            <person name="Kirk G.J."/>
            <person name="Santa Maria K.C."/>
            <person name="Allen S.E."/>
            <person name="Farag S."/>
            <person name="Shank E.A."/>
            <person name="Bowers A."/>
        </authorList>
    </citation>
    <scope>NUCLEOTIDE SEQUENCE [LARGE SCALE GENOMIC DNA]</scope>
    <source>
        <strain evidence="10 11">AFS003229</strain>
    </source>
</reference>
<dbReference type="PANTHER" id="PTHR34582">
    <property type="entry name" value="UPF0702 TRANSMEMBRANE PROTEIN YCAP"/>
    <property type="match status" value="1"/>
</dbReference>
<evidence type="ECO:0000259" key="8">
    <source>
        <dbReference type="Pfam" id="PF04239"/>
    </source>
</evidence>
<feature type="transmembrane region" description="Helical" evidence="7">
    <location>
        <begin position="57"/>
        <end position="75"/>
    </location>
</feature>
<reference evidence="9 12" key="2">
    <citation type="submission" date="2018-07" db="EMBL/GenBank/DDBJ databases">
        <title>The molecular basis for the intramolecular migration of carboxyl group in the catabolism of para-hydroxybenzoate via gentisate.</title>
        <authorList>
            <person name="Zhao H."/>
            <person name="Xu Y."/>
            <person name="Lin S."/>
            <person name="Spain J.C."/>
            <person name="Zhou N.-Y."/>
        </authorList>
    </citation>
    <scope>NUCLEOTIDE SEQUENCE [LARGE SCALE GENOMIC DNA]</scope>
    <source>
        <strain evidence="9 12">PHB-7a</strain>
    </source>
</reference>
<comment type="subcellular location">
    <subcellularLocation>
        <location evidence="1">Cell membrane</location>
        <topology evidence="1">Multi-pass membrane protein</topology>
    </subcellularLocation>
</comment>
<evidence type="ECO:0000256" key="1">
    <source>
        <dbReference type="ARBA" id="ARBA00004651"/>
    </source>
</evidence>
<dbReference type="KEGG" id="pbut:DTO10_21460"/>
<evidence type="ECO:0000256" key="6">
    <source>
        <dbReference type="ARBA" id="ARBA00023136"/>
    </source>
</evidence>
<keyword evidence="5 7" id="KW-1133">Transmembrane helix</keyword>
<protein>
    <submittedName>
        <fullName evidence="10">DUF421 domain-containing protein</fullName>
    </submittedName>
</protein>
<dbReference type="PANTHER" id="PTHR34582:SF2">
    <property type="entry name" value="UPF0702 TRANSMEMBRANE PROTEIN YDFR"/>
    <property type="match status" value="1"/>
</dbReference>
<accession>A0AAX0RY03</accession>
<evidence type="ECO:0000313" key="9">
    <source>
        <dbReference type="EMBL" id="AXN40691.1"/>
    </source>
</evidence>
<keyword evidence="6 7" id="KW-0472">Membrane</keyword>
<evidence type="ECO:0000256" key="2">
    <source>
        <dbReference type="ARBA" id="ARBA00006448"/>
    </source>
</evidence>
<evidence type="ECO:0000256" key="7">
    <source>
        <dbReference type="SAM" id="Phobius"/>
    </source>
</evidence>
<organism evidence="10 11">
    <name type="scientific">Peribacillus butanolivorans</name>
    <dbReference type="NCBI Taxonomy" id="421767"/>
    <lineage>
        <taxon>Bacteria</taxon>
        <taxon>Bacillati</taxon>
        <taxon>Bacillota</taxon>
        <taxon>Bacilli</taxon>
        <taxon>Bacillales</taxon>
        <taxon>Bacillaceae</taxon>
        <taxon>Peribacillus</taxon>
    </lineage>
</organism>
<dbReference type="Proteomes" id="UP000220106">
    <property type="component" value="Unassembled WGS sequence"/>
</dbReference>
<evidence type="ECO:0000313" key="12">
    <source>
        <dbReference type="Proteomes" id="UP000260457"/>
    </source>
</evidence>
<dbReference type="Gene3D" id="3.30.240.20">
    <property type="entry name" value="bsu07140 like domains"/>
    <property type="match status" value="1"/>
</dbReference>
<dbReference type="InterPro" id="IPR007353">
    <property type="entry name" value="DUF421"/>
</dbReference>
<evidence type="ECO:0000256" key="3">
    <source>
        <dbReference type="ARBA" id="ARBA00022475"/>
    </source>
</evidence>
<feature type="domain" description="YetF C-terminal" evidence="8">
    <location>
        <begin position="78"/>
        <end position="155"/>
    </location>
</feature>
<keyword evidence="12" id="KW-1185">Reference proteome</keyword>
<keyword evidence="4 7" id="KW-0812">Transmembrane</keyword>
<dbReference type="EMBL" id="CP030926">
    <property type="protein sequence ID" value="AXN40691.1"/>
    <property type="molecule type" value="Genomic_DNA"/>
</dbReference>
<feature type="transmembrane region" description="Helical" evidence="7">
    <location>
        <begin position="35"/>
        <end position="51"/>
    </location>
</feature>
<dbReference type="RefSeq" id="WP_098178071.1">
    <property type="nucleotide sequence ID" value="NZ_CP030926.1"/>
</dbReference>
<dbReference type="InterPro" id="IPR023090">
    <property type="entry name" value="UPF0702_alpha/beta_dom_sf"/>
</dbReference>
<evidence type="ECO:0000313" key="11">
    <source>
        <dbReference type="Proteomes" id="UP000220106"/>
    </source>
</evidence>
<proteinExistence type="inferred from homology"/>
<evidence type="ECO:0000313" key="10">
    <source>
        <dbReference type="EMBL" id="PEJ24654.1"/>
    </source>
</evidence>
<evidence type="ECO:0000256" key="4">
    <source>
        <dbReference type="ARBA" id="ARBA00022692"/>
    </source>
</evidence>
<dbReference type="Pfam" id="PF04239">
    <property type="entry name" value="DUF421"/>
    <property type="match status" value="1"/>
</dbReference>
<dbReference type="GO" id="GO:0005886">
    <property type="term" value="C:plasma membrane"/>
    <property type="evidence" value="ECO:0007669"/>
    <property type="project" value="UniProtKB-SubCell"/>
</dbReference>
<dbReference type="Proteomes" id="UP000260457">
    <property type="component" value="Chromosome"/>
</dbReference>
<name>A0AAX0RY03_9BACI</name>
<keyword evidence="3" id="KW-1003">Cell membrane</keyword>